<feature type="transmembrane region" description="Helical" evidence="12">
    <location>
        <begin position="179"/>
        <end position="197"/>
    </location>
</feature>
<dbReference type="EMBL" id="QKKF02015777">
    <property type="protein sequence ID" value="RZF41974.1"/>
    <property type="molecule type" value="Genomic_DNA"/>
</dbReference>
<feature type="transmembrane region" description="Helical" evidence="12">
    <location>
        <begin position="6"/>
        <end position="26"/>
    </location>
</feature>
<comment type="caution">
    <text evidence="13">The sequence shown here is derived from an EMBL/GenBank/DDBJ whole genome shotgun (WGS) entry which is preliminary data.</text>
</comment>
<dbReference type="Proteomes" id="UP000291343">
    <property type="component" value="Unassembled WGS sequence"/>
</dbReference>
<comment type="similarity">
    <text evidence="2">Belongs to the CD36 family.</text>
</comment>
<evidence type="ECO:0000256" key="4">
    <source>
        <dbReference type="ARBA" id="ARBA00022606"/>
    </source>
</evidence>
<keyword evidence="8 12" id="KW-0472">Membrane</keyword>
<gene>
    <name evidence="13" type="ORF">LSTR_LSTR009932</name>
</gene>
<name>A0A482X853_LAOST</name>
<dbReference type="PANTHER" id="PTHR11923:SF69">
    <property type="entry name" value="SENSORY NEURON MEMBRANE PROTEIN 1"/>
    <property type="match status" value="1"/>
</dbReference>
<evidence type="ECO:0000256" key="7">
    <source>
        <dbReference type="ARBA" id="ARBA00022989"/>
    </source>
</evidence>
<protein>
    <submittedName>
        <fullName evidence="13">Uncharacterized protein</fullName>
    </submittedName>
</protein>
<evidence type="ECO:0000256" key="11">
    <source>
        <dbReference type="ARBA" id="ARBA00023180"/>
    </source>
</evidence>
<keyword evidence="9" id="KW-1015">Disulfide bond</keyword>
<keyword evidence="14" id="KW-1185">Reference proteome</keyword>
<keyword evidence="4" id="KW-0716">Sensory transduction</keyword>
<reference evidence="13 14" key="1">
    <citation type="journal article" date="2017" name="Gigascience">
        <title>Genome sequence of the small brown planthopper, Laodelphax striatellus.</title>
        <authorList>
            <person name="Zhu J."/>
            <person name="Jiang F."/>
            <person name="Wang X."/>
            <person name="Yang P."/>
            <person name="Bao Y."/>
            <person name="Zhao W."/>
            <person name="Wang W."/>
            <person name="Lu H."/>
            <person name="Wang Q."/>
            <person name="Cui N."/>
            <person name="Li J."/>
            <person name="Chen X."/>
            <person name="Luo L."/>
            <person name="Yu J."/>
            <person name="Kang L."/>
            <person name="Cui F."/>
        </authorList>
    </citation>
    <scope>NUCLEOTIDE SEQUENCE [LARGE SCALE GENOMIC DNA]</scope>
    <source>
        <strain evidence="13">Lst14</strain>
    </source>
</reference>
<keyword evidence="10" id="KW-0675">Receptor</keyword>
<keyword evidence="6" id="KW-0552">Olfaction</keyword>
<dbReference type="GO" id="GO:0005737">
    <property type="term" value="C:cytoplasm"/>
    <property type="evidence" value="ECO:0007669"/>
    <property type="project" value="TreeGrafter"/>
</dbReference>
<evidence type="ECO:0000256" key="9">
    <source>
        <dbReference type="ARBA" id="ARBA00023157"/>
    </source>
</evidence>
<evidence type="ECO:0000256" key="6">
    <source>
        <dbReference type="ARBA" id="ARBA00022725"/>
    </source>
</evidence>
<dbReference type="GO" id="GO:0005886">
    <property type="term" value="C:plasma membrane"/>
    <property type="evidence" value="ECO:0007669"/>
    <property type="project" value="UniProtKB-SubCell"/>
</dbReference>
<evidence type="ECO:0000256" key="2">
    <source>
        <dbReference type="ARBA" id="ARBA00010532"/>
    </source>
</evidence>
<dbReference type="InParanoid" id="A0A482X853"/>
<keyword evidence="7 12" id="KW-1133">Transmembrane helix</keyword>
<keyword evidence="5 12" id="KW-0812">Transmembrane</keyword>
<feature type="transmembrane region" description="Helical" evidence="12">
    <location>
        <begin position="155"/>
        <end position="174"/>
    </location>
</feature>
<dbReference type="OrthoDB" id="410725at2759"/>
<evidence type="ECO:0000256" key="5">
    <source>
        <dbReference type="ARBA" id="ARBA00022692"/>
    </source>
</evidence>
<keyword evidence="11" id="KW-0325">Glycoprotein</keyword>
<dbReference type="InterPro" id="IPR002159">
    <property type="entry name" value="CD36_fam"/>
</dbReference>
<accession>A0A482X853</accession>
<proteinExistence type="inferred from homology"/>
<feature type="transmembrane region" description="Helical" evidence="12">
    <location>
        <begin position="123"/>
        <end position="143"/>
    </location>
</feature>
<evidence type="ECO:0000256" key="10">
    <source>
        <dbReference type="ARBA" id="ARBA00023170"/>
    </source>
</evidence>
<organism evidence="13 14">
    <name type="scientific">Laodelphax striatellus</name>
    <name type="common">Small brown planthopper</name>
    <name type="synonym">Delphax striatella</name>
    <dbReference type="NCBI Taxonomy" id="195883"/>
    <lineage>
        <taxon>Eukaryota</taxon>
        <taxon>Metazoa</taxon>
        <taxon>Ecdysozoa</taxon>
        <taxon>Arthropoda</taxon>
        <taxon>Hexapoda</taxon>
        <taxon>Insecta</taxon>
        <taxon>Pterygota</taxon>
        <taxon>Neoptera</taxon>
        <taxon>Paraneoptera</taxon>
        <taxon>Hemiptera</taxon>
        <taxon>Auchenorrhyncha</taxon>
        <taxon>Fulgoroidea</taxon>
        <taxon>Delphacidae</taxon>
        <taxon>Criomorphinae</taxon>
        <taxon>Laodelphax</taxon>
    </lineage>
</organism>
<dbReference type="GO" id="GO:0007608">
    <property type="term" value="P:sensory perception of smell"/>
    <property type="evidence" value="ECO:0007669"/>
    <property type="project" value="UniProtKB-KW"/>
</dbReference>
<evidence type="ECO:0000256" key="12">
    <source>
        <dbReference type="SAM" id="Phobius"/>
    </source>
</evidence>
<dbReference type="Pfam" id="PF01130">
    <property type="entry name" value="CD36"/>
    <property type="match status" value="1"/>
</dbReference>
<evidence type="ECO:0000256" key="8">
    <source>
        <dbReference type="ARBA" id="ARBA00023136"/>
    </source>
</evidence>
<comment type="subcellular location">
    <subcellularLocation>
        <location evidence="1">Cell membrane</location>
        <topology evidence="1">Multi-pass membrane protein</topology>
    </subcellularLocation>
</comment>
<evidence type="ECO:0000313" key="14">
    <source>
        <dbReference type="Proteomes" id="UP000291343"/>
    </source>
</evidence>
<evidence type="ECO:0000256" key="3">
    <source>
        <dbReference type="ARBA" id="ARBA00022475"/>
    </source>
</evidence>
<dbReference type="AlphaFoldDB" id="A0A482X853"/>
<evidence type="ECO:0000256" key="1">
    <source>
        <dbReference type="ARBA" id="ARBA00004651"/>
    </source>
</evidence>
<sequence length="209" mass="23973">MGWSVKVAVIGTSIFLFGFIFGFYGFHKFLKSQIAKNAALVEGTDMRANWAKTPIAVEFRIYLFNVTNPEEVHKGAKPILQEVTVVGKQVNSELKGSLLSPGRVPVYMLLSQQHAHHTWFTRLFRILAWMLVYLGTTFLHHLIKTYNRIGLDENWLSVTLSMCVGLLVTALVWYSHRPWLGSILFTGSVLPFIWPFIKRLHTDQHYHSL</sequence>
<dbReference type="PANTHER" id="PTHR11923">
    <property type="entry name" value="SCAVENGER RECEPTOR CLASS B TYPE-1 SR-B1"/>
    <property type="match status" value="1"/>
</dbReference>
<keyword evidence="3" id="KW-1003">Cell membrane</keyword>
<evidence type="ECO:0000313" key="13">
    <source>
        <dbReference type="EMBL" id="RZF41974.1"/>
    </source>
</evidence>
<dbReference type="GO" id="GO:0005044">
    <property type="term" value="F:scavenger receptor activity"/>
    <property type="evidence" value="ECO:0007669"/>
    <property type="project" value="TreeGrafter"/>
</dbReference>